<gene>
    <name evidence="5" type="ORF">RZN05_20165</name>
</gene>
<sequence>MLSVLRDEVDTFASTSEEIAARTNLLALNAAIEAARSGEAGRGFSVVAQEVKALAQQARHASLEFRSEVRERLALGAGIADEMVGEIEGTRLVELAQALIQNVTRHLYDRSVDLRLMASDAEVIAATLDPTPEKIAAAQERLAVFARTSPYYLNAFVADRDGRIVISSDPNARVRQTNVANASQFLKAMGSTHHDQWFTDEVWQNPWSEHRAVLVFVTGIRERGAGGRPAGVFYVEFDWESRIPAIISDRSLFAEREWARTRISIVDESARIVADSSGMRFGETVPLPRNAVRGAEARADTTIAFATAASYHGFDGLGLRCVIEQKMISLDEIQAALGGLGKRKAS</sequence>
<dbReference type="InterPro" id="IPR004089">
    <property type="entry name" value="MCPsignal_dom"/>
</dbReference>
<dbReference type="Pfam" id="PF00015">
    <property type="entry name" value="MCPsignal"/>
    <property type="match status" value="1"/>
</dbReference>
<evidence type="ECO:0000256" key="2">
    <source>
        <dbReference type="ARBA" id="ARBA00029447"/>
    </source>
</evidence>
<reference evidence="5 6" key="1">
    <citation type="submission" date="2023-10" db="EMBL/GenBank/DDBJ databases">
        <title>Sphingomonas sp. HF-S4 16S ribosomal RNA gene Genome sequencing and assembly.</title>
        <authorList>
            <person name="Lee H."/>
        </authorList>
    </citation>
    <scope>NUCLEOTIDE SEQUENCE [LARGE SCALE GENOMIC DNA]</scope>
    <source>
        <strain evidence="5 6">HF-S4</strain>
    </source>
</reference>
<comment type="caution">
    <text evidence="5">The sequence shown here is derived from an EMBL/GenBank/DDBJ whole genome shotgun (WGS) entry which is preliminary data.</text>
</comment>
<dbReference type="Gene3D" id="6.10.250.3200">
    <property type="match status" value="1"/>
</dbReference>
<evidence type="ECO:0000313" key="5">
    <source>
        <dbReference type="EMBL" id="MDV3459320.1"/>
    </source>
</evidence>
<dbReference type="Proteomes" id="UP001273531">
    <property type="component" value="Unassembled WGS sequence"/>
</dbReference>
<dbReference type="PANTHER" id="PTHR32089">
    <property type="entry name" value="METHYL-ACCEPTING CHEMOTAXIS PROTEIN MCPB"/>
    <property type="match status" value="1"/>
</dbReference>
<accession>A0ABU3YD43</accession>
<dbReference type="PROSITE" id="PS50111">
    <property type="entry name" value="CHEMOTAXIS_TRANSDUC_2"/>
    <property type="match status" value="1"/>
</dbReference>
<evidence type="ECO:0000259" key="4">
    <source>
        <dbReference type="PROSITE" id="PS50111"/>
    </source>
</evidence>
<keyword evidence="6" id="KW-1185">Reference proteome</keyword>
<evidence type="ECO:0000313" key="6">
    <source>
        <dbReference type="Proteomes" id="UP001273531"/>
    </source>
</evidence>
<dbReference type="EMBL" id="JAWJEJ010000002">
    <property type="protein sequence ID" value="MDV3459320.1"/>
    <property type="molecule type" value="Genomic_DNA"/>
</dbReference>
<evidence type="ECO:0000256" key="3">
    <source>
        <dbReference type="PROSITE-ProRule" id="PRU00284"/>
    </source>
</evidence>
<dbReference type="InterPro" id="IPR004090">
    <property type="entry name" value="Chemotax_Me-accpt_rcpt"/>
</dbReference>
<dbReference type="Gene3D" id="3.30.450.20">
    <property type="entry name" value="PAS domain"/>
    <property type="match status" value="1"/>
</dbReference>
<dbReference type="RefSeq" id="WP_317228469.1">
    <property type="nucleotide sequence ID" value="NZ_JAWJEJ010000002.1"/>
</dbReference>
<organism evidence="5 6">
    <name type="scientific">Sphingomonas agrestis</name>
    <dbReference type="NCBI Taxonomy" id="3080540"/>
    <lineage>
        <taxon>Bacteria</taxon>
        <taxon>Pseudomonadati</taxon>
        <taxon>Pseudomonadota</taxon>
        <taxon>Alphaproteobacteria</taxon>
        <taxon>Sphingomonadales</taxon>
        <taxon>Sphingomonadaceae</taxon>
        <taxon>Sphingomonas</taxon>
    </lineage>
</organism>
<comment type="similarity">
    <text evidence="2">Belongs to the methyl-accepting chemotaxis (MCP) protein family.</text>
</comment>
<name>A0ABU3YD43_9SPHN</name>
<dbReference type="PRINTS" id="PR00260">
    <property type="entry name" value="CHEMTRNSDUCR"/>
</dbReference>
<protein>
    <submittedName>
        <fullName evidence="5">Methyl-accepting chemotaxis protein</fullName>
    </submittedName>
</protein>
<keyword evidence="1 3" id="KW-0807">Transducer</keyword>
<dbReference type="SUPFAM" id="SSF58104">
    <property type="entry name" value="Methyl-accepting chemotaxis protein (MCP) signaling domain"/>
    <property type="match status" value="1"/>
</dbReference>
<dbReference type="PANTHER" id="PTHR32089:SF112">
    <property type="entry name" value="LYSOZYME-LIKE PROTEIN-RELATED"/>
    <property type="match status" value="1"/>
</dbReference>
<proteinExistence type="inferred from homology"/>
<evidence type="ECO:0000256" key="1">
    <source>
        <dbReference type="ARBA" id="ARBA00023224"/>
    </source>
</evidence>
<feature type="domain" description="Methyl-accepting transducer" evidence="4">
    <location>
        <begin position="1"/>
        <end position="71"/>
    </location>
</feature>